<name>A0A504JKF2_9FLAO</name>
<dbReference type="RefSeq" id="WP_140588734.1">
    <property type="nucleotide sequence ID" value="NZ_VFWZ01000001.1"/>
</dbReference>
<reference evidence="2 3" key="1">
    <citation type="submission" date="2019-06" db="EMBL/GenBank/DDBJ databases">
        <authorList>
            <person name="Meng X."/>
        </authorList>
    </citation>
    <scope>NUCLEOTIDE SEQUENCE [LARGE SCALE GENOMIC DNA]</scope>
    <source>
        <strain evidence="2 3">M625</strain>
    </source>
</reference>
<dbReference type="OrthoDB" id="1335205at2"/>
<dbReference type="Proteomes" id="UP000315540">
    <property type="component" value="Unassembled WGS sequence"/>
</dbReference>
<accession>A0A504JKF2</accession>
<dbReference type="AlphaFoldDB" id="A0A504JKF2"/>
<proteinExistence type="predicted"/>
<evidence type="ECO:0000313" key="2">
    <source>
        <dbReference type="EMBL" id="TPN88825.1"/>
    </source>
</evidence>
<keyword evidence="3" id="KW-1185">Reference proteome</keyword>
<comment type="caution">
    <text evidence="2">The sequence shown here is derived from an EMBL/GenBank/DDBJ whole genome shotgun (WGS) entry which is preliminary data.</text>
</comment>
<evidence type="ECO:0000313" key="3">
    <source>
        <dbReference type="Proteomes" id="UP000315540"/>
    </source>
</evidence>
<evidence type="ECO:0000256" key="1">
    <source>
        <dbReference type="SAM" id="SignalP"/>
    </source>
</evidence>
<gene>
    <name evidence="2" type="ORF">FHK87_01015</name>
</gene>
<dbReference type="EMBL" id="VFWZ01000001">
    <property type="protein sequence ID" value="TPN88825.1"/>
    <property type="molecule type" value="Genomic_DNA"/>
</dbReference>
<evidence type="ECO:0008006" key="4">
    <source>
        <dbReference type="Google" id="ProtNLM"/>
    </source>
</evidence>
<feature type="chain" id="PRO_5021432465" description="DUF2490 domain-containing protein" evidence="1">
    <location>
        <begin position="20"/>
        <end position="241"/>
    </location>
</feature>
<keyword evidence="1" id="KW-0732">Signal</keyword>
<sequence length="241" mass="28134">MRIQLFLFLFLMSIFSVIAQTTVGNSKTKNKLKFTTSYNFGALKNLEIAPVSRYDYTGLIYKIGYERITKKKNLFNIEFDYLESTLETDVIPVLNLGYTKLGLGISYVKNIYNDDNFSIHLGLKSNSNISTYSTRNGERNLFSQSFSLASIFNYRINEKHSLFSELSVPFIFFRSTHATSGIYSLKDYQGLSWSFGYKYSPFEQFDFTFNYNFNYERLQITSAFREVQQQLGFVLFLNFRS</sequence>
<organism evidence="2 3">
    <name type="scientific">Aquimarina algicola</name>
    <dbReference type="NCBI Taxonomy" id="2589995"/>
    <lineage>
        <taxon>Bacteria</taxon>
        <taxon>Pseudomonadati</taxon>
        <taxon>Bacteroidota</taxon>
        <taxon>Flavobacteriia</taxon>
        <taxon>Flavobacteriales</taxon>
        <taxon>Flavobacteriaceae</taxon>
        <taxon>Aquimarina</taxon>
    </lineage>
</organism>
<protein>
    <recommendedName>
        <fullName evidence="4">DUF2490 domain-containing protein</fullName>
    </recommendedName>
</protein>
<feature type="signal peptide" evidence="1">
    <location>
        <begin position="1"/>
        <end position="19"/>
    </location>
</feature>